<feature type="transmembrane region" description="Helical" evidence="2">
    <location>
        <begin position="387"/>
        <end position="407"/>
    </location>
</feature>
<dbReference type="AlphaFoldDB" id="A0AAV7YBR0"/>
<accession>A0AAV7YBR0</accession>
<evidence type="ECO:0000256" key="2">
    <source>
        <dbReference type="SAM" id="Phobius"/>
    </source>
</evidence>
<evidence type="ECO:0000313" key="3">
    <source>
        <dbReference type="EMBL" id="KAJ3426064.1"/>
    </source>
</evidence>
<gene>
    <name evidence="3" type="ORF">M0812_28512</name>
</gene>
<organism evidence="3 4">
    <name type="scientific">Anaeramoeba flamelloides</name>
    <dbReference type="NCBI Taxonomy" id="1746091"/>
    <lineage>
        <taxon>Eukaryota</taxon>
        <taxon>Metamonada</taxon>
        <taxon>Anaeramoebidae</taxon>
        <taxon>Anaeramoeba</taxon>
    </lineage>
</organism>
<sequence length="663" mass="77320">MLMVKYVVTEENKNLDDWLKEKKIQVLKDESDSRPKLITLDESKFVVFFVGPYTSIYQQLYDLEDNEFNDVPRTLVKEKQETDHFYYNAASISNGTYVVVWSANGKVSVKIYEFSQDSPPVTRNGFYTSKGYIRGVFVTGLATKNRFVVAISETVKYDDRTIGCILESKNGSVVTGPFQIVSKILHSNLGLAALNRSQYVITYVRDQTVEHPTEVAAVIMDSNRPISHLYTDRLRFQSTWDEQANPKVITSLDGKIAICWELQRHETSDQIRCQVFQNNLTITNSFFVSDNKTDGNKNLTMSSMNYNFFIVAYYQSEDENILAQRYNWDGGPYKKPFRINYWGDYINPSVAAFQGVDNTLYVSSFYSSNTTYVRVCDHSCTEHLPDGIIAIIIVAVCLVFIIIVALLTRRLYLKKKKQKQINSDLNKHLFFSNNDKQERLLKENSQDINFKIVDVEQDEDQEDKQLGYQDDKQDEDQGDNLKGPVSTRDQELLLKEMCSRIANILFDQDQFDSLSQKNNNDYNVEQIKIENNQEFDNNREKNLKIKKKQFKKLLKNILIESGVLKYFLQNENKTNKRLKEKKIKKKKSKIEKERNAQNLFKINSVKNKKILIERITLDYEIGQLIKKKKLKLNLIEKQIKELIFLWECEEKSQNITYGYCNYL</sequence>
<dbReference type="EMBL" id="JANTQA010000070">
    <property type="protein sequence ID" value="KAJ3426064.1"/>
    <property type="molecule type" value="Genomic_DNA"/>
</dbReference>
<keyword evidence="2" id="KW-0812">Transmembrane</keyword>
<feature type="coiled-coil region" evidence="1">
    <location>
        <begin position="568"/>
        <end position="596"/>
    </location>
</feature>
<keyword evidence="2" id="KW-0472">Membrane</keyword>
<evidence type="ECO:0000256" key="1">
    <source>
        <dbReference type="SAM" id="Coils"/>
    </source>
</evidence>
<proteinExistence type="predicted"/>
<name>A0AAV7YBR0_9EUKA</name>
<dbReference type="Proteomes" id="UP001146793">
    <property type="component" value="Unassembled WGS sequence"/>
</dbReference>
<keyword evidence="2" id="KW-1133">Transmembrane helix</keyword>
<protein>
    <submittedName>
        <fullName evidence="3">Interferon/interleukin receptor</fullName>
    </submittedName>
</protein>
<reference evidence="3" key="1">
    <citation type="submission" date="2022-08" db="EMBL/GenBank/DDBJ databases">
        <title>Novel sulphate-reducing endosymbionts in the free-living metamonad Anaeramoeba.</title>
        <authorList>
            <person name="Jerlstrom-Hultqvist J."/>
            <person name="Cepicka I."/>
            <person name="Gallot-Lavallee L."/>
            <person name="Salas-Leiva D."/>
            <person name="Curtis B.A."/>
            <person name="Zahonova K."/>
            <person name="Pipaliya S."/>
            <person name="Dacks J."/>
            <person name="Roger A.J."/>
        </authorList>
    </citation>
    <scope>NUCLEOTIDE SEQUENCE</scope>
    <source>
        <strain evidence="3">Busselton2</strain>
    </source>
</reference>
<comment type="caution">
    <text evidence="3">The sequence shown here is derived from an EMBL/GenBank/DDBJ whole genome shotgun (WGS) entry which is preliminary data.</text>
</comment>
<keyword evidence="3" id="KW-0675">Receptor</keyword>
<evidence type="ECO:0000313" key="4">
    <source>
        <dbReference type="Proteomes" id="UP001146793"/>
    </source>
</evidence>
<keyword evidence="1" id="KW-0175">Coiled coil</keyword>